<dbReference type="GO" id="GO:0004185">
    <property type="term" value="F:serine-type carboxypeptidase activity"/>
    <property type="evidence" value="ECO:0007669"/>
    <property type="project" value="InterPro"/>
</dbReference>
<accession>A0AA38CMB1</accession>
<proteinExistence type="inferred from homology"/>
<comment type="caution">
    <text evidence="2">The sequence shown here is derived from an EMBL/GenBank/DDBJ whole genome shotgun (WGS) entry which is preliminary data.</text>
</comment>
<evidence type="ECO:0000313" key="2">
    <source>
        <dbReference type="EMBL" id="KAH9303165.1"/>
    </source>
</evidence>
<sequence>GFRHCRAYSGVAGGLCLGRLSSLSSSILWILDNFVDIWYSKGLDMEHLRRMVLSEPMETFWRKRKNTETNMLYVESPIGVGFSYSNKSSDYNLFNDTLT</sequence>
<dbReference type="GO" id="GO:0006508">
    <property type="term" value="P:proteolysis"/>
    <property type="evidence" value="ECO:0007669"/>
    <property type="project" value="InterPro"/>
</dbReference>
<gene>
    <name evidence="2" type="ORF">KI387_014748</name>
</gene>
<dbReference type="Gene3D" id="3.40.50.1820">
    <property type="entry name" value="alpha/beta hydrolase"/>
    <property type="match status" value="1"/>
</dbReference>
<keyword evidence="3" id="KW-1185">Reference proteome</keyword>
<feature type="non-terminal residue" evidence="2">
    <location>
        <position position="99"/>
    </location>
</feature>
<evidence type="ECO:0000256" key="1">
    <source>
        <dbReference type="ARBA" id="ARBA00009431"/>
    </source>
</evidence>
<dbReference type="EMBL" id="JAHRHJ020000009">
    <property type="protein sequence ID" value="KAH9303165.1"/>
    <property type="molecule type" value="Genomic_DNA"/>
</dbReference>
<dbReference type="Pfam" id="PF00450">
    <property type="entry name" value="Peptidase_S10"/>
    <property type="match status" value="1"/>
</dbReference>
<reference evidence="2 3" key="1">
    <citation type="journal article" date="2021" name="Nat. Plants">
        <title>The Taxus genome provides insights into paclitaxel biosynthesis.</title>
        <authorList>
            <person name="Xiong X."/>
            <person name="Gou J."/>
            <person name="Liao Q."/>
            <person name="Li Y."/>
            <person name="Zhou Q."/>
            <person name="Bi G."/>
            <person name="Li C."/>
            <person name="Du R."/>
            <person name="Wang X."/>
            <person name="Sun T."/>
            <person name="Guo L."/>
            <person name="Liang H."/>
            <person name="Lu P."/>
            <person name="Wu Y."/>
            <person name="Zhang Z."/>
            <person name="Ro D.K."/>
            <person name="Shang Y."/>
            <person name="Huang S."/>
            <person name="Yan J."/>
        </authorList>
    </citation>
    <scope>NUCLEOTIDE SEQUENCE [LARGE SCALE GENOMIC DNA]</scope>
    <source>
        <strain evidence="2">Ta-2019</strain>
    </source>
</reference>
<dbReference type="SUPFAM" id="SSF53474">
    <property type="entry name" value="alpha/beta-Hydrolases"/>
    <property type="match status" value="1"/>
</dbReference>
<dbReference type="InterPro" id="IPR001563">
    <property type="entry name" value="Peptidase_S10"/>
</dbReference>
<evidence type="ECO:0000313" key="3">
    <source>
        <dbReference type="Proteomes" id="UP000824469"/>
    </source>
</evidence>
<protein>
    <submittedName>
        <fullName evidence="2">Uncharacterized protein</fullName>
    </submittedName>
</protein>
<dbReference type="Proteomes" id="UP000824469">
    <property type="component" value="Unassembled WGS sequence"/>
</dbReference>
<name>A0AA38CMB1_TAXCH</name>
<organism evidence="2 3">
    <name type="scientific">Taxus chinensis</name>
    <name type="common">Chinese yew</name>
    <name type="synonym">Taxus wallichiana var. chinensis</name>
    <dbReference type="NCBI Taxonomy" id="29808"/>
    <lineage>
        <taxon>Eukaryota</taxon>
        <taxon>Viridiplantae</taxon>
        <taxon>Streptophyta</taxon>
        <taxon>Embryophyta</taxon>
        <taxon>Tracheophyta</taxon>
        <taxon>Spermatophyta</taxon>
        <taxon>Pinopsida</taxon>
        <taxon>Pinidae</taxon>
        <taxon>Conifers II</taxon>
        <taxon>Cupressales</taxon>
        <taxon>Taxaceae</taxon>
        <taxon>Taxus</taxon>
    </lineage>
</organism>
<dbReference type="AlphaFoldDB" id="A0AA38CMB1"/>
<feature type="non-terminal residue" evidence="2">
    <location>
        <position position="1"/>
    </location>
</feature>
<comment type="similarity">
    <text evidence="1">Belongs to the peptidase S10 family.</text>
</comment>
<dbReference type="InterPro" id="IPR029058">
    <property type="entry name" value="AB_hydrolase_fold"/>
</dbReference>